<feature type="domain" description="DUF202" evidence="7">
    <location>
        <begin position="20"/>
        <end position="83"/>
    </location>
</feature>
<dbReference type="GO" id="GO:0012505">
    <property type="term" value="C:endomembrane system"/>
    <property type="evidence" value="ECO:0007669"/>
    <property type="project" value="UniProtKB-SubCell"/>
</dbReference>
<keyword evidence="2 6" id="KW-0812">Transmembrane</keyword>
<evidence type="ECO:0000256" key="3">
    <source>
        <dbReference type="ARBA" id="ARBA00022989"/>
    </source>
</evidence>
<accession>A0A917H5Y3</accession>
<reference evidence="8" key="1">
    <citation type="journal article" date="2014" name="Int. J. Syst. Evol. Microbiol.">
        <title>Complete genome sequence of Corynebacterium casei LMG S-19264T (=DSM 44701T), isolated from a smear-ripened cheese.</title>
        <authorList>
            <consortium name="US DOE Joint Genome Institute (JGI-PGF)"/>
            <person name="Walter F."/>
            <person name="Albersmeier A."/>
            <person name="Kalinowski J."/>
            <person name="Ruckert C."/>
        </authorList>
    </citation>
    <scope>NUCLEOTIDE SEQUENCE</scope>
    <source>
        <strain evidence="8">CGMCC 1.12187</strain>
    </source>
</reference>
<evidence type="ECO:0000313" key="9">
    <source>
        <dbReference type="Proteomes" id="UP000638848"/>
    </source>
</evidence>
<gene>
    <name evidence="8" type="ORF">GCM10011374_34920</name>
</gene>
<evidence type="ECO:0000259" key="7">
    <source>
        <dbReference type="Pfam" id="PF02656"/>
    </source>
</evidence>
<evidence type="ECO:0000256" key="2">
    <source>
        <dbReference type="ARBA" id="ARBA00022692"/>
    </source>
</evidence>
<dbReference type="RefSeq" id="WP_188539539.1">
    <property type="nucleotide sequence ID" value="NZ_BMEQ01000027.1"/>
</dbReference>
<organism evidence="8 9">
    <name type="scientific">Kocuria dechangensis</name>
    <dbReference type="NCBI Taxonomy" id="1176249"/>
    <lineage>
        <taxon>Bacteria</taxon>
        <taxon>Bacillati</taxon>
        <taxon>Actinomycetota</taxon>
        <taxon>Actinomycetes</taxon>
        <taxon>Micrococcales</taxon>
        <taxon>Micrococcaceae</taxon>
        <taxon>Kocuria</taxon>
    </lineage>
</organism>
<comment type="caution">
    <text evidence="8">The sequence shown here is derived from an EMBL/GenBank/DDBJ whole genome shotgun (WGS) entry which is preliminary data.</text>
</comment>
<feature type="region of interest" description="Disordered" evidence="5">
    <location>
        <begin position="1"/>
        <end position="25"/>
    </location>
</feature>
<dbReference type="Pfam" id="PF02656">
    <property type="entry name" value="DUF202"/>
    <property type="match status" value="1"/>
</dbReference>
<dbReference type="Proteomes" id="UP000638848">
    <property type="component" value="Unassembled WGS sequence"/>
</dbReference>
<evidence type="ECO:0000256" key="1">
    <source>
        <dbReference type="ARBA" id="ARBA00004127"/>
    </source>
</evidence>
<feature type="transmembrane region" description="Helical" evidence="6">
    <location>
        <begin position="56"/>
        <end position="74"/>
    </location>
</feature>
<sequence length="120" mass="12667">MSGSSQDLRTTLPPPPPHNDPGLQPERTTLAWGRTILAFITAAAICLRWVSHHGVFVLALFALAVITGTAIYLTQRARYARSSSGIATERIAADVLGVLGLSLATVVLGTLGIYTVLVLS</sequence>
<proteinExistence type="predicted"/>
<keyword evidence="4 6" id="KW-0472">Membrane</keyword>
<dbReference type="InterPro" id="IPR003807">
    <property type="entry name" value="DUF202"/>
</dbReference>
<keyword evidence="9" id="KW-1185">Reference proteome</keyword>
<evidence type="ECO:0000256" key="6">
    <source>
        <dbReference type="SAM" id="Phobius"/>
    </source>
</evidence>
<name>A0A917H5Y3_9MICC</name>
<comment type="subcellular location">
    <subcellularLocation>
        <location evidence="1">Endomembrane system</location>
        <topology evidence="1">Multi-pass membrane protein</topology>
    </subcellularLocation>
</comment>
<reference evidence="8" key="2">
    <citation type="submission" date="2020-09" db="EMBL/GenBank/DDBJ databases">
        <authorList>
            <person name="Sun Q."/>
            <person name="Zhou Y."/>
        </authorList>
    </citation>
    <scope>NUCLEOTIDE SEQUENCE</scope>
    <source>
        <strain evidence="8">CGMCC 1.12187</strain>
    </source>
</reference>
<keyword evidence="3 6" id="KW-1133">Transmembrane helix</keyword>
<protein>
    <submittedName>
        <fullName evidence="8">Membrane protein</fullName>
    </submittedName>
</protein>
<evidence type="ECO:0000256" key="4">
    <source>
        <dbReference type="ARBA" id="ARBA00023136"/>
    </source>
</evidence>
<evidence type="ECO:0000256" key="5">
    <source>
        <dbReference type="SAM" id="MobiDB-lite"/>
    </source>
</evidence>
<feature type="transmembrane region" description="Helical" evidence="6">
    <location>
        <begin position="95"/>
        <end position="117"/>
    </location>
</feature>
<feature type="transmembrane region" description="Helical" evidence="6">
    <location>
        <begin position="31"/>
        <end position="50"/>
    </location>
</feature>
<dbReference type="EMBL" id="BMEQ01000027">
    <property type="protein sequence ID" value="GGG67610.1"/>
    <property type="molecule type" value="Genomic_DNA"/>
</dbReference>
<dbReference type="AlphaFoldDB" id="A0A917H5Y3"/>
<evidence type="ECO:0000313" key="8">
    <source>
        <dbReference type="EMBL" id="GGG67610.1"/>
    </source>
</evidence>